<keyword evidence="1 2" id="KW-0443">Lipid metabolism</keyword>
<dbReference type="EMBL" id="JARKIB010000016">
    <property type="protein sequence ID" value="KAJ7770422.1"/>
    <property type="molecule type" value="Genomic_DNA"/>
</dbReference>
<dbReference type="Pfam" id="PF01734">
    <property type="entry name" value="Patatin"/>
    <property type="match status" value="1"/>
</dbReference>
<evidence type="ECO:0000313" key="5">
    <source>
        <dbReference type="Proteomes" id="UP001215598"/>
    </source>
</evidence>
<dbReference type="PANTHER" id="PTHR46082:SF11">
    <property type="entry name" value="AAA+ ATPASE DOMAIN-CONTAINING PROTEIN-RELATED"/>
    <property type="match status" value="1"/>
</dbReference>
<dbReference type="InterPro" id="IPR053137">
    <property type="entry name" value="NLR-like"/>
</dbReference>
<dbReference type="InterPro" id="IPR002641">
    <property type="entry name" value="PNPLA_dom"/>
</dbReference>
<dbReference type="CDD" id="cd07216">
    <property type="entry name" value="Pat17_PNPLA8_PNPLA9_like3"/>
    <property type="match status" value="1"/>
</dbReference>
<dbReference type="SUPFAM" id="SSF48452">
    <property type="entry name" value="TPR-like"/>
    <property type="match status" value="5"/>
</dbReference>
<dbReference type="Gene3D" id="3.40.1090.10">
    <property type="entry name" value="Cytosolic phospholipase A2 catalytic domain"/>
    <property type="match status" value="1"/>
</dbReference>
<feature type="short sequence motif" description="GXSXG" evidence="2">
    <location>
        <begin position="56"/>
        <end position="60"/>
    </location>
</feature>
<dbReference type="GO" id="GO:0016042">
    <property type="term" value="P:lipid catabolic process"/>
    <property type="evidence" value="ECO:0007669"/>
    <property type="project" value="UniProtKB-UniRule"/>
</dbReference>
<feature type="active site" description="Proton acceptor" evidence="2">
    <location>
        <position position="198"/>
    </location>
</feature>
<dbReference type="SUPFAM" id="SSF52151">
    <property type="entry name" value="FabD/lysophospholipase-like"/>
    <property type="match status" value="1"/>
</dbReference>
<dbReference type="InterPro" id="IPR011990">
    <property type="entry name" value="TPR-like_helical_dom_sf"/>
</dbReference>
<keyword evidence="2" id="KW-0442">Lipid degradation</keyword>
<organism evidence="4 5">
    <name type="scientific">Mycena metata</name>
    <dbReference type="NCBI Taxonomy" id="1033252"/>
    <lineage>
        <taxon>Eukaryota</taxon>
        <taxon>Fungi</taxon>
        <taxon>Dikarya</taxon>
        <taxon>Basidiomycota</taxon>
        <taxon>Agaricomycotina</taxon>
        <taxon>Agaricomycetes</taxon>
        <taxon>Agaricomycetidae</taxon>
        <taxon>Agaricales</taxon>
        <taxon>Marasmiineae</taxon>
        <taxon>Mycenaceae</taxon>
        <taxon>Mycena</taxon>
    </lineage>
</organism>
<protein>
    <recommendedName>
        <fullName evidence="3">PNPLA domain-containing protein</fullName>
    </recommendedName>
</protein>
<dbReference type="InterPro" id="IPR027417">
    <property type="entry name" value="P-loop_NTPase"/>
</dbReference>
<dbReference type="Pfam" id="PF13424">
    <property type="entry name" value="TPR_12"/>
    <property type="match status" value="2"/>
</dbReference>
<gene>
    <name evidence="4" type="ORF">B0H16DRAFT_1410565</name>
</gene>
<feature type="short sequence motif" description="GXGXXG" evidence="2">
    <location>
        <begin position="16"/>
        <end position="21"/>
    </location>
</feature>
<dbReference type="GO" id="GO:0016787">
    <property type="term" value="F:hydrolase activity"/>
    <property type="evidence" value="ECO:0007669"/>
    <property type="project" value="UniProtKB-UniRule"/>
</dbReference>
<dbReference type="PROSITE" id="PS51635">
    <property type="entry name" value="PNPLA"/>
    <property type="match status" value="1"/>
</dbReference>
<dbReference type="InterPro" id="IPR056681">
    <property type="entry name" value="DUF7779"/>
</dbReference>
<dbReference type="Pfam" id="PF25000">
    <property type="entry name" value="DUF7779"/>
    <property type="match status" value="1"/>
</dbReference>
<feature type="short sequence motif" description="DGA/G" evidence="2">
    <location>
        <begin position="198"/>
        <end position="200"/>
    </location>
</feature>
<dbReference type="Proteomes" id="UP001215598">
    <property type="component" value="Unassembled WGS sequence"/>
</dbReference>
<dbReference type="Gene3D" id="1.25.40.10">
    <property type="entry name" value="Tetratricopeptide repeat domain"/>
    <property type="match status" value="6"/>
</dbReference>
<dbReference type="Gene3D" id="3.40.50.300">
    <property type="entry name" value="P-loop containing nucleotide triphosphate hydrolases"/>
    <property type="match status" value="1"/>
</dbReference>
<evidence type="ECO:0000313" key="4">
    <source>
        <dbReference type="EMBL" id="KAJ7770422.1"/>
    </source>
</evidence>
<proteinExistence type="predicted"/>
<dbReference type="SUPFAM" id="SSF52540">
    <property type="entry name" value="P-loop containing nucleoside triphosphate hydrolases"/>
    <property type="match status" value="1"/>
</dbReference>
<dbReference type="PANTHER" id="PTHR46082">
    <property type="entry name" value="ATP/GTP-BINDING PROTEIN-RELATED"/>
    <property type="match status" value="1"/>
</dbReference>
<dbReference type="GO" id="GO:0046486">
    <property type="term" value="P:glycerolipid metabolic process"/>
    <property type="evidence" value="ECO:0007669"/>
    <property type="project" value="UniProtKB-ARBA"/>
</dbReference>
<keyword evidence="5" id="KW-1185">Reference proteome</keyword>
<evidence type="ECO:0000259" key="3">
    <source>
        <dbReference type="PROSITE" id="PS51635"/>
    </source>
</evidence>
<accession>A0AAD7NQL5</accession>
<keyword evidence="2" id="KW-0378">Hydrolase</keyword>
<feature type="active site" description="Nucleophile" evidence="2">
    <location>
        <position position="58"/>
    </location>
</feature>
<evidence type="ECO:0000256" key="2">
    <source>
        <dbReference type="PROSITE-ProRule" id="PRU01161"/>
    </source>
</evidence>
<dbReference type="InterPro" id="IPR016035">
    <property type="entry name" value="Acyl_Trfase/lysoPLipase"/>
</dbReference>
<evidence type="ECO:0000256" key="1">
    <source>
        <dbReference type="ARBA" id="ARBA00023098"/>
    </source>
</evidence>
<name>A0AAD7NQL5_9AGAR</name>
<reference evidence="4" key="1">
    <citation type="submission" date="2023-03" db="EMBL/GenBank/DDBJ databases">
        <title>Massive genome expansion in bonnet fungi (Mycena s.s.) driven by repeated elements and novel gene families across ecological guilds.</title>
        <authorList>
            <consortium name="Lawrence Berkeley National Laboratory"/>
            <person name="Harder C.B."/>
            <person name="Miyauchi S."/>
            <person name="Viragh M."/>
            <person name="Kuo A."/>
            <person name="Thoen E."/>
            <person name="Andreopoulos B."/>
            <person name="Lu D."/>
            <person name="Skrede I."/>
            <person name="Drula E."/>
            <person name="Henrissat B."/>
            <person name="Morin E."/>
            <person name="Kohler A."/>
            <person name="Barry K."/>
            <person name="LaButti K."/>
            <person name="Morin E."/>
            <person name="Salamov A."/>
            <person name="Lipzen A."/>
            <person name="Mereny Z."/>
            <person name="Hegedus B."/>
            <person name="Baldrian P."/>
            <person name="Stursova M."/>
            <person name="Weitz H."/>
            <person name="Taylor A."/>
            <person name="Grigoriev I.V."/>
            <person name="Nagy L.G."/>
            <person name="Martin F."/>
            <person name="Kauserud H."/>
        </authorList>
    </citation>
    <scope>NUCLEOTIDE SEQUENCE</scope>
    <source>
        <strain evidence="4">CBHHK182m</strain>
    </source>
</reference>
<feature type="domain" description="PNPLA" evidence="3">
    <location>
        <begin position="12"/>
        <end position="211"/>
    </location>
</feature>
<dbReference type="Pfam" id="PF13374">
    <property type="entry name" value="TPR_10"/>
    <property type="match status" value="13"/>
</dbReference>
<sequence length="1465" mass="163059">MENTGTPGLRLLSLDGGGIRGLSMLIILQHLMWKLKGVEDLPEVPRPCNYFDLIGGTSTGGLIALMLGRLQMSVEDAVKAYGELSKEVFSDVKSKGHDGRFKASKLEKAIKRIVGAHSASQDPDEGIKDTRENACKTFVCTMNAANMSLPVLFRTYDATDHPAMDCSIWQAGRATSAAPTFFKQIQIGPPGIEEAFLDGGMGQNNPTAALLREAEVVFPGRHIAVIISLGTGQPHTINIPKPSGLQRLFPLDVVEAMKGIATDCEKEHQSFARYFHSVPHVYFRFNVERGMQDIQLNQWEKLGDVAANTRQYTLSHPVESQLADAVKSLAEKIGSVSTTSLNAVPIEFNQSKAALNFVRCPPPSQIFQGRQDILDKMHEYFSRDIQGRHAYVLYGLGGSGKTQLALKFLDTTNRQPTPWFTKQFFINASSRQTLDTAFKNIAIAHEIGKNSEDALHWLISQIEPWMLLFDNADDPNIDLFPFFPKCTHGNIIITSRNPELAVHGQSHSRVGDMDEADAIDLLLVRAVKEKTIQTTEKGSEIVKELSCLPLAVIQAGAYIAKFNCLPQYLSIYKENRAKLLSQHPVQSHDDYGWTVYTTWAISFARLSKEARRFLQICSLLHYDSIPEAIFQQAAAWIINHEKEEEAQTLQEARVLLHSFLSHSGIWDTQRFRDVVAEIQGYSLVDRDAVRNTLSIHPLVQSWCQNTLDDESGSRECMIDIMGMSIEFTDDAYLFRIGLMPHLECLIQDPINIKSVFQNKYARVYFDSGRFEDAELLESVVLEKRKQLLGADHPDTLLAMANLAATYHRLGRYTDAEPLEGVVLEKRKQLLGADHRDTLSAMANLAATYRQLGRYTDAELLEGMVLEKRKQVLGADHLNTLSAMENLAATYHRLGRYADAEPLDCVVLEKRTQLLGADHPDTLSAMANLDATYRRLGRYTDAEPLQGVVLEKRKQLLGANHPDTLSAMANLAATYRWLGRYTDAEALEDMVLEKRKQLLGDDHPDTLLAMENLAATYNELGRYTDAEPLQGVVLEKRKQLLGADHPDTLWAMQNLAATYRQLGRYADAEPLEGVVLEKRKRLLGADHPDTLWAMGNLAATYRQLGRYADAEPLDCVVLEKRTQLLGADHPDTLSAMANLAATYCKLERYADAEPLDCVVLEKQTQLLGADHPDTLSAMANLAATYCKLERYADAEPLEGVVLEKRKLLLGADHPDTLLAMANLAATYYQLGRYADAELLEVVVLEKQTQLLGADHPDTLSAMANLASTYHQLGRYADAELLEGVVLEKWTQLLGADHPDTLSAMANLAATYQWLGRYTDAEPLEGVVLAKRTQLLGADHPDTLSAMGNLAATYYRLGRYADAEPLESVVLEKRKQLLGADHPDTLSAMANLAATYRWLGRYTDAEALEDMVLEKRKQLLGADHPDTLLAMENLAATYRELGRYADAEPLDRAVLEKQKPLLGADHP</sequence>
<comment type="caution">
    <text evidence="4">The sequence shown here is derived from an EMBL/GenBank/DDBJ whole genome shotgun (WGS) entry which is preliminary data.</text>
</comment>